<proteinExistence type="predicted"/>
<reference evidence="5" key="1">
    <citation type="submission" date="2019-05" db="EMBL/GenBank/DDBJ databases">
        <title>Annotation for the trematode Fasciolopsis buski.</title>
        <authorList>
            <person name="Choi Y.-J."/>
        </authorList>
    </citation>
    <scope>NUCLEOTIDE SEQUENCE</scope>
    <source>
        <strain evidence="5">HT</strain>
        <tissue evidence="5">Whole worm</tissue>
    </source>
</reference>
<evidence type="ECO:0000259" key="2">
    <source>
        <dbReference type="Pfam" id="PF05020"/>
    </source>
</evidence>
<dbReference type="OrthoDB" id="19311at2759"/>
<dbReference type="GO" id="GO:0005634">
    <property type="term" value="C:nucleus"/>
    <property type="evidence" value="ECO:0007669"/>
    <property type="project" value="TreeGrafter"/>
</dbReference>
<gene>
    <name evidence="5" type="ORF">FBUS_08235</name>
</gene>
<dbReference type="PANTHER" id="PTHR12710:SF0">
    <property type="entry name" value="NUCLEAR PROTEIN LOCALIZATION PROTEIN 4 HOMOLOG"/>
    <property type="match status" value="1"/>
</dbReference>
<dbReference type="SUPFAM" id="SSF48371">
    <property type="entry name" value="ARM repeat"/>
    <property type="match status" value="1"/>
</dbReference>
<feature type="region of interest" description="Disordered" evidence="1">
    <location>
        <begin position="579"/>
        <end position="609"/>
    </location>
</feature>
<feature type="domain" description="Nuclear pore localisation protein NPL4 C-terminal" evidence="3">
    <location>
        <begin position="71"/>
        <end position="105"/>
    </location>
</feature>
<organism evidence="5 6">
    <name type="scientific">Fasciolopsis buskii</name>
    <dbReference type="NCBI Taxonomy" id="27845"/>
    <lineage>
        <taxon>Eukaryota</taxon>
        <taxon>Metazoa</taxon>
        <taxon>Spiralia</taxon>
        <taxon>Lophotrochozoa</taxon>
        <taxon>Platyhelminthes</taxon>
        <taxon>Trematoda</taxon>
        <taxon>Digenea</taxon>
        <taxon>Plagiorchiida</taxon>
        <taxon>Echinostomata</taxon>
        <taxon>Echinostomatoidea</taxon>
        <taxon>Fasciolidae</taxon>
        <taxon>Fasciolopsis</taxon>
    </lineage>
</organism>
<feature type="compositionally biased region" description="Polar residues" evidence="1">
    <location>
        <begin position="344"/>
        <end position="359"/>
    </location>
</feature>
<dbReference type="InterPro" id="IPR016024">
    <property type="entry name" value="ARM-type_fold"/>
</dbReference>
<dbReference type="CDD" id="cd08061">
    <property type="entry name" value="MPN_NPL4"/>
    <property type="match status" value="1"/>
</dbReference>
<feature type="domain" description="Nuclear pore localisation protein NPL4 C-terminal" evidence="3">
    <location>
        <begin position="148"/>
        <end position="284"/>
    </location>
</feature>
<dbReference type="GO" id="GO:0043130">
    <property type="term" value="F:ubiquitin binding"/>
    <property type="evidence" value="ECO:0007669"/>
    <property type="project" value="TreeGrafter"/>
</dbReference>
<feature type="domain" description="NPL4 zinc-binding putative" evidence="2">
    <location>
        <begin position="2"/>
        <end position="68"/>
    </location>
</feature>
<dbReference type="GO" id="GO:0006511">
    <property type="term" value="P:ubiquitin-dependent protein catabolic process"/>
    <property type="evidence" value="ECO:0007669"/>
    <property type="project" value="InterPro"/>
</dbReference>
<dbReference type="EMBL" id="LUCM01002228">
    <property type="protein sequence ID" value="KAA0197674.1"/>
    <property type="molecule type" value="Genomic_DNA"/>
</dbReference>
<dbReference type="PANTHER" id="PTHR12710">
    <property type="entry name" value="NUCLEAR PROTEIN LOCALIZATION 4"/>
    <property type="match status" value="1"/>
</dbReference>
<comment type="caution">
    <text evidence="5">The sequence shown here is derived from an EMBL/GenBank/DDBJ whole genome shotgun (WGS) entry which is preliminary data.</text>
</comment>
<name>A0A8E0S679_9TREM</name>
<feature type="compositionally biased region" description="Basic and acidic residues" evidence="1">
    <location>
        <begin position="816"/>
        <end position="825"/>
    </location>
</feature>
<dbReference type="Pfam" id="PF05020">
    <property type="entry name" value="zf-NPL4"/>
    <property type="match status" value="1"/>
</dbReference>
<evidence type="ECO:0000313" key="5">
    <source>
        <dbReference type="EMBL" id="KAA0197674.1"/>
    </source>
</evidence>
<evidence type="ECO:0000259" key="3">
    <source>
        <dbReference type="Pfam" id="PF05021"/>
    </source>
</evidence>
<dbReference type="GO" id="GO:0031625">
    <property type="term" value="F:ubiquitin protein ligase binding"/>
    <property type="evidence" value="ECO:0007669"/>
    <property type="project" value="TreeGrafter"/>
</dbReference>
<dbReference type="InterPro" id="IPR007717">
    <property type="entry name" value="NPL4_C"/>
</dbReference>
<feature type="region of interest" description="Disordered" evidence="1">
    <location>
        <begin position="324"/>
        <end position="361"/>
    </location>
</feature>
<dbReference type="InterPro" id="IPR016563">
    <property type="entry name" value="Npl4"/>
</dbReference>
<dbReference type="Pfam" id="PF20412">
    <property type="entry name" value="RALGAPB_N"/>
    <property type="match status" value="1"/>
</dbReference>
<feature type="domain" description="Ral GTPase-activating protein subunit alpha/beta N-terminal" evidence="4">
    <location>
        <begin position="410"/>
        <end position="483"/>
    </location>
</feature>
<evidence type="ECO:0000259" key="4">
    <source>
        <dbReference type="Pfam" id="PF20412"/>
    </source>
</evidence>
<dbReference type="InterPro" id="IPR046859">
    <property type="entry name" value="RGPA/RALGAPB_N"/>
</dbReference>
<keyword evidence="6" id="KW-1185">Reference proteome</keyword>
<dbReference type="InterPro" id="IPR007716">
    <property type="entry name" value="NPL4_Zn-bd_put"/>
</dbReference>
<dbReference type="Proteomes" id="UP000728185">
    <property type="component" value="Unassembled WGS sequence"/>
</dbReference>
<feature type="compositionally biased region" description="Low complexity" evidence="1">
    <location>
        <begin position="782"/>
        <end position="793"/>
    </location>
</feature>
<accession>A0A8E0S679</accession>
<feature type="compositionally biased region" description="Polar residues" evidence="1">
    <location>
        <begin position="593"/>
        <end position="607"/>
    </location>
</feature>
<sequence>GKFYSLENLSCRVRPGCREHPPWPDGICTKCQPGPVTLEIQPYRHVDYVQFENGQIMETFLDFWRQTGRQRIGVLLGRYAHFDTAGSPPLAIKAVVAAIYEPAQLKMISLIFSDHIFSPLGYLGITYRQQESTNRSVKLAAPLDALLPKHTAEVARRLGLRPVGWIFTDLVADEQSTRGEVQHYRGTMDTFFLSAEECITAARLQNLHPNLCALSTDGRFGSKFVTVVVTGDASHHIHFEAYQVSNQAMALERDRILIPTYDAPELGYIRETAADQFVPEVFYTPGQSSIVAQLYSSPEDKGHEGDDEADYPKESVINSRISAFGRHGGDRSPVLRSDSDSSSPANTAVNMGSHQNGGNHTEELRGCLQTTIQVMFTNMSKIFLLTCSPAVTTTIDDPQGKKIPCTVDYVRKQIELCKTILLFFRSLAINIDLSTESWTTLLSTLLEVFKLTMIGKLPSDRLDDRWLSNEKLIRFMFQTAMEILTSTLARLVYGVDLTSIPDEKKIRHGKRNPGQPTVARVRPKSFTDAAVSCLPGTPVALPVATALSQSSVHVTSVDLTAPGGSVPQKTFILDREGSHGRLSSCSIDKARTPNMSQSGGMPTSATEWSEGRVDSLNNFELSRLNADVPPVFQADEDDSVSLNLNGALGEDETDTEMRSRNCSKSRIALPRSTAGTPRQDKRGTLVPSTESNFFSLRRAASEVHTASGFSPHDPTFGAVDTFTGPGRSTTFGPIRSATRTSVSPDNLSVLSIGSMVVDRRSRKISPIHSYESPLQKLNGAFPSSTSPPTAAAPIGLDDDSSSNLSRNECATSSRTSAEETSDHASHRPKIFGKRNSSYTVDERDLISSSAGTTFNTRMFKRISHAPPSSMSSSIRLRDRRSISRAPLRHSVHSYGLGSSPRSNLEDRQCATDQEPLILPDAVRPTSRYLRRGDTLTADSPHQVLAVDSVQTPIKSRFQPHPAAIVPRESYTPRCVLAGGQARGWTPDSVVVCWRRFLGILGRVNVIKNVSNLERIYTYFADLTHVLLKIRDHQPLGSVSEDYVQSIPDYIVPVDHILPTLFEALQLPNIPGSVKLSAIRILSDAVIRPTDGKINDEVLSQFYLVLHRLLTAYDESCIREVIRSCGPRIFGSNLPGIELLLMDFLRGASFVMDNHSVKETKLLRALICVSQSDPNAEARCLALAALAMHCVIELIHYNTSRTTQSGQISISYAGTFLIDALVVLLGMMRYPDHSVALVAVEMILMLAEYCSLFLEFAPRFPLLIIRVSFFLVDEGIY</sequence>
<protein>
    <submittedName>
        <fullName evidence="5">Nuclear protein localization protein 4</fullName>
    </submittedName>
</protein>
<evidence type="ECO:0000313" key="6">
    <source>
        <dbReference type="Proteomes" id="UP000728185"/>
    </source>
</evidence>
<feature type="non-terminal residue" evidence="5">
    <location>
        <position position="1"/>
    </location>
</feature>
<feature type="region of interest" description="Disordered" evidence="1">
    <location>
        <begin position="778"/>
        <end position="835"/>
    </location>
</feature>
<dbReference type="AlphaFoldDB" id="A0A8E0S679"/>
<evidence type="ECO:0000256" key="1">
    <source>
        <dbReference type="SAM" id="MobiDB-lite"/>
    </source>
</evidence>
<dbReference type="Pfam" id="PF05021">
    <property type="entry name" value="NPL4"/>
    <property type="match status" value="2"/>
</dbReference>